<keyword evidence="1" id="KW-1133">Transmembrane helix</keyword>
<keyword evidence="1" id="KW-0472">Membrane</keyword>
<feature type="transmembrane region" description="Helical" evidence="1">
    <location>
        <begin position="12"/>
        <end position="28"/>
    </location>
</feature>
<evidence type="ECO:0000256" key="1">
    <source>
        <dbReference type="SAM" id="Phobius"/>
    </source>
</evidence>
<keyword evidence="3" id="KW-1185">Reference proteome</keyword>
<comment type="caution">
    <text evidence="2">The sequence shown here is derived from an EMBL/GenBank/DDBJ whole genome shotgun (WGS) entry which is preliminary data.</text>
</comment>
<evidence type="ECO:0000313" key="2">
    <source>
        <dbReference type="EMBL" id="PRY73725.1"/>
    </source>
</evidence>
<proteinExistence type="predicted"/>
<feature type="transmembrane region" description="Helical" evidence="1">
    <location>
        <begin position="97"/>
        <end position="123"/>
    </location>
</feature>
<organism evidence="2 3">
    <name type="scientific">Alkalibacterium olivapovliticus</name>
    <dbReference type="NCBI Taxonomy" id="99907"/>
    <lineage>
        <taxon>Bacteria</taxon>
        <taxon>Bacillati</taxon>
        <taxon>Bacillota</taxon>
        <taxon>Bacilli</taxon>
        <taxon>Lactobacillales</taxon>
        <taxon>Carnobacteriaceae</taxon>
        <taxon>Alkalibacterium</taxon>
    </lineage>
</organism>
<gene>
    <name evidence="2" type="ORF">CLV38_1557</name>
</gene>
<feature type="transmembrane region" description="Helical" evidence="1">
    <location>
        <begin position="58"/>
        <end position="85"/>
    </location>
</feature>
<evidence type="ECO:0000313" key="3">
    <source>
        <dbReference type="Proteomes" id="UP000238205"/>
    </source>
</evidence>
<keyword evidence="1" id="KW-0812">Transmembrane</keyword>
<dbReference type="InterPro" id="IPR002798">
    <property type="entry name" value="SpoIIM-like"/>
</dbReference>
<dbReference type="RefSeq" id="WP_106196452.1">
    <property type="nucleotide sequence ID" value="NZ_PVTO01000055.1"/>
</dbReference>
<sequence>MTILNSKFNKKILTIFGLAIILGFMLGLRREQETVDITAIDSIIHWEILKEIILNNTIAFLLLCCSLIIGKSIIYMFFSINGFLIGTVIGRVRNITAIILLIPHGILEMGSFLFAGAILYHLLSENEKGVIVLEKKKYLNLFLISYFTLTFSALIEVFITPQLVVWVETF</sequence>
<protein>
    <submittedName>
        <fullName evidence="2">Stage II sporulation protein M</fullName>
    </submittedName>
</protein>
<dbReference type="OrthoDB" id="9836208at2"/>
<name>A0A2T0VT02_9LACT</name>
<dbReference type="EMBL" id="PVTO01000055">
    <property type="protein sequence ID" value="PRY73725.1"/>
    <property type="molecule type" value="Genomic_DNA"/>
</dbReference>
<dbReference type="AlphaFoldDB" id="A0A2T0VT02"/>
<feature type="transmembrane region" description="Helical" evidence="1">
    <location>
        <begin position="143"/>
        <end position="167"/>
    </location>
</feature>
<reference evidence="2 3" key="1">
    <citation type="submission" date="2018-03" db="EMBL/GenBank/DDBJ databases">
        <title>Genomic Encyclopedia of Archaeal and Bacterial Type Strains, Phase II (KMG-II): from individual species to whole genera.</title>
        <authorList>
            <person name="Goeker M."/>
        </authorList>
    </citation>
    <scope>NUCLEOTIDE SEQUENCE [LARGE SCALE GENOMIC DNA]</scope>
    <source>
        <strain evidence="2 3">DSM 13175</strain>
    </source>
</reference>
<dbReference type="Pfam" id="PF01944">
    <property type="entry name" value="SpoIIM"/>
    <property type="match status" value="1"/>
</dbReference>
<accession>A0A2T0VT02</accession>
<dbReference type="Proteomes" id="UP000238205">
    <property type="component" value="Unassembled WGS sequence"/>
</dbReference>